<sequence>MDFKRLTIVVGHYGSGKTEISINYAVYIRQMGKEVEIVDLDVVNPYFRSREVRKELLEKWGIKVVGVEEKYVNADVPVISRTVYGALYSTEKHAVFDVGGDDVGAMPLGQYRHIIYEQDPEVLLVVNVNRPFTKDADSVIRYLKAIEEASKIKVTHLVNNTHMSYETTVDDVLKGLEVVEEVSSKTGIPIKMVTVKRDLVNLLPQIDYPVFPLDLYMKTPWDKM</sequence>
<gene>
    <name evidence="2" type="ORF">EV203_10778</name>
</gene>
<evidence type="ECO:0000313" key="3">
    <source>
        <dbReference type="Proteomes" id="UP000294886"/>
    </source>
</evidence>
<name>A0A4R2KBI8_9THEO</name>
<evidence type="ECO:0000259" key="1">
    <source>
        <dbReference type="Pfam" id="PF01656"/>
    </source>
</evidence>
<dbReference type="AlphaFoldDB" id="A0A4R2KBI8"/>
<dbReference type="RefSeq" id="WP_132039363.1">
    <property type="nucleotide sequence ID" value="NZ_SLWU01000007.1"/>
</dbReference>
<dbReference type="Proteomes" id="UP000294886">
    <property type="component" value="Unassembled WGS sequence"/>
</dbReference>
<comment type="caution">
    <text evidence="2">The sequence shown here is derived from an EMBL/GenBank/DDBJ whole genome shotgun (WGS) entry which is preliminary data.</text>
</comment>
<organism evidence="2 3">
    <name type="scientific">Caldanaerobacter subterraneus</name>
    <dbReference type="NCBI Taxonomy" id="911092"/>
    <lineage>
        <taxon>Bacteria</taxon>
        <taxon>Bacillati</taxon>
        <taxon>Bacillota</taxon>
        <taxon>Clostridia</taxon>
        <taxon>Thermoanaerobacterales</taxon>
        <taxon>Thermoanaerobacteraceae</taxon>
        <taxon>Caldanaerobacter</taxon>
    </lineage>
</organism>
<dbReference type="SUPFAM" id="SSF52540">
    <property type="entry name" value="P-loop containing nucleoside triphosphate hydrolases"/>
    <property type="match status" value="1"/>
</dbReference>
<dbReference type="Pfam" id="PF01656">
    <property type="entry name" value="CbiA"/>
    <property type="match status" value="1"/>
</dbReference>
<evidence type="ECO:0000313" key="2">
    <source>
        <dbReference type="EMBL" id="TCO67546.1"/>
    </source>
</evidence>
<proteinExistence type="predicted"/>
<dbReference type="EMBL" id="SLWU01000007">
    <property type="protein sequence ID" value="TCO67546.1"/>
    <property type="molecule type" value="Genomic_DNA"/>
</dbReference>
<accession>A0A4R2KBI8</accession>
<feature type="domain" description="CobQ/CobB/MinD/ParA nucleotide binding" evidence="1">
    <location>
        <begin position="9"/>
        <end position="164"/>
    </location>
</feature>
<protein>
    <submittedName>
        <fullName evidence="2">CobQ/CobB/MinD/ParA family nucleotide binding protein</fullName>
    </submittedName>
</protein>
<reference evidence="2 3" key="1">
    <citation type="submission" date="2019-03" db="EMBL/GenBank/DDBJ databases">
        <title>Genomic Encyclopedia of Type Strains, Phase IV (KMG-IV): sequencing the most valuable type-strain genomes for metagenomic binning, comparative biology and taxonomic classification.</title>
        <authorList>
            <person name="Goeker M."/>
        </authorList>
    </citation>
    <scope>NUCLEOTIDE SEQUENCE [LARGE SCALE GENOMIC DNA]</scope>
    <source>
        <strain evidence="2 3">DSM 13054</strain>
    </source>
</reference>
<dbReference type="InterPro" id="IPR027417">
    <property type="entry name" value="P-loop_NTPase"/>
</dbReference>
<dbReference type="InterPro" id="IPR002586">
    <property type="entry name" value="CobQ/CobB/MinD/ParA_Nub-bd_dom"/>
</dbReference>
<dbReference type="Gene3D" id="3.40.50.300">
    <property type="entry name" value="P-loop containing nucleotide triphosphate hydrolases"/>
    <property type="match status" value="1"/>
</dbReference>